<dbReference type="Pfam" id="PF11927">
    <property type="entry name" value="HODM_asu-like"/>
    <property type="match status" value="1"/>
</dbReference>
<feature type="compositionally biased region" description="Basic residues" evidence="1">
    <location>
        <begin position="81"/>
        <end position="91"/>
    </location>
</feature>
<keyword evidence="2" id="KW-1133">Transmembrane helix</keyword>
<keyword evidence="2" id="KW-0812">Transmembrane</keyword>
<keyword evidence="4" id="KW-1185">Reference proteome</keyword>
<dbReference type="STRING" id="1231657.A0A1Y1ZUD4"/>
<sequence length="528" mass="60813">MYFPSDYNTFSHVILSSYTLIFLLLIAIFFIPYSFFIGFTIPRLFYYRGALGPNPKRYNIKPHYTPEEREIAARQRERRERRAARRAARLRKNGDGDAHSIGNSTLTSDSLFAATNILNDEPVDRDANIDIEDLDPQTASPTLIAQTIKDDRISRLPHFEADDCGDGHNFPGVEFADPVLVNAALANGPFPLETPTEDPYPHPEFRDDPGPYMRMGLKRLDQENWLTVDHTYQKWYEARKEILKNLKEEVLQTVPENCEPGVEAACAELMWQVVGFLTERYPKYFEIVEGKYGAKSVRNRLVGEEFRLMKPWDVEPLEVCARLAMEDFNLLRQSEFTGRHHLVASATLFPAGWSLPERIGASIMDLHGPVPQWDSKLGRSAEQYFVRISPTSPMERSTFFIQTNPSSFPLREILFIQSGKNFFPGNRWNLVPDDILIRRERQTFRRLPKSDMIVFTVKTSLENLTDLSMDERPKLVKEIKAWPEDIAVFKGRDIWARAVIGFCEGRTRFEREDRDLSTVGSLTMLDGE</sequence>
<dbReference type="EMBL" id="MCFA01000038">
    <property type="protein sequence ID" value="ORY13866.1"/>
    <property type="molecule type" value="Genomic_DNA"/>
</dbReference>
<evidence type="ECO:0000313" key="3">
    <source>
        <dbReference type="EMBL" id="ORY13866.1"/>
    </source>
</evidence>
<feature type="region of interest" description="Disordered" evidence="1">
    <location>
        <begin position="74"/>
        <end position="102"/>
    </location>
</feature>
<evidence type="ECO:0000313" key="4">
    <source>
        <dbReference type="Proteomes" id="UP000193144"/>
    </source>
</evidence>
<dbReference type="OrthoDB" id="5043642at2759"/>
<evidence type="ECO:0000256" key="1">
    <source>
        <dbReference type="SAM" id="MobiDB-lite"/>
    </source>
</evidence>
<proteinExistence type="predicted"/>
<protein>
    <submittedName>
        <fullName evidence="3">Uncharacterized protein</fullName>
    </submittedName>
</protein>
<keyword evidence="2" id="KW-0472">Membrane</keyword>
<name>A0A1Y1ZUD4_9PLEO</name>
<organism evidence="3 4">
    <name type="scientific">Clohesyomyces aquaticus</name>
    <dbReference type="NCBI Taxonomy" id="1231657"/>
    <lineage>
        <taxon>Eukaryota</taxon>
        <taxon>Fungi</taxon>
        <taxon>Dikarya</taxon>
        <taxon>Ascomycota</taxon>
        <taxon>Pezizomycotina</taxon>
        <taxon>Dothideomycetes</taxon>
        <taxon>Pleosporomycetidae</taxon>
        <taxon>Pleosporales</taxon>
        <taxon>Lindgomycetaceae</taxon>
        <taxon>Clohesyomyces</taxon>
    </lineage>
</organism>
<evidence type="ECO:0000256" key="2">
    <source>
        <dbReference type="SAM" id="Phobius"/>
    </source>
</evidence>
<reference evidence="3 4" key="1">
    <citation type="submission" date="2016-07" db="EMBL/GenBank/DDBJ databases">
        <title>Pervasive Adenine N6-methylation of Active Genes in Fungi.</title>
        <authorList>
            <consortium name="DOE Joint Genome Institute"/>
            <person name="Mondo S.J."/>
            <person name="Dannebaum R.O."/>
            <person name="Kuo R.C."/>
            <person name="Labutti K."/>
            <person name="Haridas S."/>
            <person name="Kuo A."/>
            <person name="Salamov A."/>
            <person name="Ahrendt S.R."/>
            <person name="Lipzen A."/>
            <person name="Sullivan W."/>
            <person name="Andreopoulos W.B."/>
            <person name="Clum A."/>
            <person name="Lindquist E."/>
            <person name="Daum C."/>
            <person name="Ramamoorthy G.K."/>
            <person name="Gryganskyi A."/>
            <person name="Culley D."/>
            <person name="Magnuson J.K."/>
            <person name="James T.Y."/>
            <person name="O'Malley M.A."/>
            <person name="Stajich J.E."/>
            <person name="Spatafora J.W."/>
            <person name="Visel A."/>
            <person name="Grigoriev I.V."/>
        </authorList>
    </citation>
    <scope>NUCLEOTIDE SEQUENCE [LARGE SCALE GENOMIC DNA]</scope>
    <source>
        <strain evidence="3 4">CBS 115471</strain>
    </source>
</reference>
<dbReference type="AlphaFoldDB" id="A0A1Y1ZUD4"/>
<feature type="transmembrane region" description="Helical" evidence="2">
    <location>
        <begin position="20"/>
        <end position="41"/>
    </location>
</feature>
<dbReference type="InterPro" id="IPR021848">
    <property type="entry name" value="HODM_asu-like"/>
</dbReference>
<gene>
    <name evidence="3" type="ORF">BCR34DRAFT_599636</name>
</gene>
<dbReference type="Proteomes" id="UP000193144">
    <property type="component" value="Unassembled WGS sequence"/>
</dbReference>
<accession>A0A1Y1ZUD4</accession>
<comment type="caution">
    <text evidence="3">The sequence shown here is derived from an EMBL/GenBank/DDBJ whole genome shotgun (WGS) entry which is preliminary data.</text>
</comment>